<dbReference type="FunFam" id="3.90.930.12:FF:000002">
    <property type="entry name" value="50S ribosomal protein L6"/>
    <property type="match status" value="1"/>
</dbReference>
<dbReference type="HAMAP" id="MF_01365_B">
    <property type="entry name" value="Ribosomal_uL6_B"/>
    <property type="match status" value="1"/>
</dbReference>
<name>A0A2T4TX62_9BACT</name>
<proteinExistence type="inferred from homology"/>
<evidence type="ECO:0000256" key="7">
    <source>
        <dbReference type="RuleBase" id="RU003869"/>
    </source>
</evidence>
<comment type="caution">
    <text evidence="11">The sequence shown here is derived from an EMBL/GenBank/DDBJ whole genome shotgun (WGS) entry which is preliminary data.</text>
</comment>
<keyword evidence="2 6" id="KW-0699">rRNA-binding</keyword>
<gene>
    <name evidence="6" type="primary">rplF</name>
    <name evidence="11" type="ORF">CLG94_08005</name>
</gene>
<evidence type="ECO:0000256" key="2">
    <source>
        <dbReference type="ARBA" id="ARBA00022730"/>
    </source>
</evidence>
<dbReference type="InterPro" id="IPR002358">
    <property type="entry name" value="Ribosomal_uL6_CS"/>
</dbReference>
<dbReference type="InterPro" id="IPR000702">
    <property type="entry name" value="Ribosomal_uL6-like"/>
</dbReference>
<comment type="similarity">
    <text evidence="1 6 7">Belongs to the universal ribosomal protein uL6 family.</text>
</comment>
<dbReference type="InterPro" id="IPR019906">
    <property type="entry name" value="Ribosomal_uL6_bac-type"/>
</dbReference>
<sequence>MSRIGRKLIPLSDQVTVEISRGSIFVEGPKGKLSLRLHPSMAVKLEDRELHCVRPSDNKLHRSLHGLTRTLIANMVEGVTKGFEKKLEMIGVGYRGSVQGRNLVLMLGYSHPLVLPLPDGINVIVESQNLVTISGADKQQVGEVAAKIRSLRPPEPYKGKGVKYTGERIRRKAGKTGA</sequence>
<dbReference type="PRINTS" id="PR00059">
    <property type="entry name" value="RIBOSOMALL6"/>
</dbReference>
<evidence type="ECO:0000256" key="1">
    <source>
        <dbReference type="ARBA" id="ARBA00009356"/>
    </source>
</evidence>
<keyword evidence="5 6" id="KW-0687">Ribonucleoprotein</keyword>
<keyword evidence="3 6" id="KW-0694">RNA-binding</keyword>
<feature type="domain" description="Large ribosomal subunit protein uL6 alpha-beta" evidence="10">
    <location>
        <begin position="90"/>
        <end position="164"/>
    </location>
</feature>
<reference evidence="11 12" key="1">
    <citation type="submission" date="2017-09" db="EMBL/GenBank/DDBJ databases">
        <title>Bloom of a denitrifying methanotroph, Candidatus Methylomirabilis limnetica, in a deep stratified lake.</title>
        <authorList>
            <person name="Graf J.S."/>
            <person name="Marchant H.K."/>
            <person name="Tienken D."/>
            <person name="Hach P.F."/>
            <person name="Brand A."/>
            <person name="Schubert C.J."/>
            <person name="Kuypers M.M."/>
            <person name="Milucka J."/>
        </authorList>
    </citation>
    <scope>NUCLEOTIDE SEQUENCE [LARGE SCALE GENOMIC DNA]</scope>
    <source>
        <strain evidence="11 12">Zug</strain>
    </source>
</reference>
<dbReference type="GO" id="GO:0019843">
    <property type="term" value="F:rRNA binding"/>
    <property type="evidence" value="ECO:0007669"/>
    <property type="project" value="UniProtKB-UniRule"/>
</dbReference>
<evidence type="ECO:0000256" key="8">
    <source>
        <dbReference type="RuleBase" id="RU003870"/>
    </source>
</evidence>
<dbReference type="Pfam" id="PF00347">
    <property type="entry name" value="Ribosomal_L6"/>
    <property type="match status" value="2"/>
</dbReference>
<keyword evidence="4 6" id="KW-0689">Ribosomal protein</keyword>
<evidence type="ECO:0000256" key="4">
    <source>
        <dbReference type="ARBA" id="ARBA00022980"/>
    </source>
</evidence>
<evidence type="ECO:0000256" key="9">
    <source>
        <dbReference type="SAM" id="MobiDB-lite"/>
    </source>
</evidence>
<dbReference type="RefSeq" id="WP_107562442.1">
    <property type="nucleotide sequence ID" value="NZ_NVQC01000022.1"/>
</dbReference>
<dbReference type="Gene3D" id="3.90.930.12">
    <property type="entry name" value="Ribosomal protein L6, alpha-beta domain"/>
    <property type="match status" value="2"/>
</dbReference>
<evidence type="ECO:0000313" key="11">
    <source>
        <dbReference type="EMBL" id="PTL35698.1"/>
    </source>
</evidence>
<comment type="subunit">
    <text evidence="6">Part of the 50S ribosomal subunit.</text>
</comment>
<accession>A0A2T4TX62</accession>
<evidence type="ECO:0000256" key="5">
    <source>
        <dbReference type="ARBA" id="ARBA00023274"/>
    </source>
</evidence>
<dbReference type="InterPro" id="IPR020040">
    <property type="entry name" value="Ribosomal_uL6_a/b-dom"/>
</dbReference>
<dbReference type="NCBIfam" id="TIGR03654">
    <property type="entry name" value="L6_bact"/>
    <property type="match status" value="1"/>
</dbReference>
<dbReference type="AlphaFoldDB" id="A0A2T4TX62"/>
<dbReference type="SUPFAM" id="SSF56053">
    <property type="entry name" value="Ribosomal protein L6"/>
    <property type="match status" value="2"/>
</dbReference>
<dbReference type="PANTHER" id="PTHR11655:SF14">
    <property type="entry name" value="LARGE RIBOSOMAL SUBUNIT PROTEIN UL6M"/>
    <property type="match status" value="1"/>
</dbReference>
<evidence type="ECO:0000256" key="6">
    <source>
        <dbReference type="HAMAP-Rule" id="MF_01365"/>
    </source>
</evidence>
<feature type="compositionally biased region" description="Basic residues" evidence="9">
    <location>
        <begin position="169"/>
        <end position="178"/>
    </location>
</feature>
<keyword evidence="12" id="KW-1185">Reference proteome</keyword>
<dbReference type="GO" id="GO:0003735">
    <property type="term" value="F:structural constituent of ribosome"/>
    <property type="evidence" value="ECO:0007669"/>
    <property type="project" value="UniProtKB-UniRule"/>
</dbReference>
<evidence type="ECO:0000313" key="12">
    <source>
        <dbReference type="Proteomes" id="UP000241436"/>
    </source>
</evidence>
<dbReference type="PROSITE" id="PS00525">
    <property type="entry name" value="RIBOSOMAL_L6_1"/>
    <property type="match status" value="1"/>
</dbReference>
<evidence type="ECO:0000259" key="10">
    <source>
        <dbReference type="Pfam" id="PF00347"/>
    </source>
</evidence>
<dbReference type="GO" id="GO:0002181">
    <property type="term" value="P:cytoplasmic translation"/>
    <property type="evidence" value="ECO:0007669"/>
    <property type="project" value="TreeGrafter"/>
</dbReference>
<dbReference type="PANTHER" id="PTHR11655">
    <property type="entry name" value="60S/50S RIBOSOMAL PROTEIN L6/L9"/>
    <property type="match status" value="1"/>
</dbReference>
<feature type="domain" description="Large ribosomal subunit protein uL6 alpha-beta" evidence="10">
    <location>
        <begin position="14"/>
        <end position="82"/>
    </location>
</feature>
<dbReference type="InterPro" id="IPR036789">
    <property type="entry name" value="Ribosomal_uL6-like_a/b-dom_sf"/>
</dbReference>
<dbReference type="OrthoDB" id="9805007at2"/>
<comment type="function">
    <text evidence="6 8">This protein binds to the 23S rRNA, and is important in its secondary structure. It is located near the subunit interface in the base of the L7/L12 stalk, and near the tRNA binding site of the peptidyltransferase center.</text>
</comment>
<dbReference type="FunFam" id="3.90.930.12:FF:000001">
    <property type="entry name" value="50S ribosomal protein L6"/>
    <property type="match status" value="1"/>
</dbReference>
<evidence type="ECO:0000256" key="3">
    <source>
        <dbReference type="ARBA" id="ARBA00022884"/>
    </source>
</evidence>
<feature type="region of interest" description="Disordered" evidence="9">
    <location>
        <begin position="156"/>
        <end position="178"/>
    </location>
</feature>
<reference evidence="12" key="2">
    <citation type="journal article" date="2018" name="Environ. Microbiol.">
        <title>Bloom of a denitrifying methanotroph, 'Candidatus Methylomirabilis limnetica', in a deep stratified lake.</title>
        <authorList>
            <person name="Graf J.S."/>
            <person name="Mayr M.J."/>
            <person name="Marchant H.K."/>
            <person name="Tienken D."/>
            <person name="Hach P.F."/>
            <person name="Brand A."/>
            <person name="Schubert C.J."/>
            <person name="Kuypers M.M."/>
            <person name="Milucka J."/>
        </authorList>
    </citation>
    <scope>NUCLEOTIDE SEQUENCE [LARGE SCALE GENOMIC DNA]</scope>
    <source>
        <strain evidence="12">Zug</strain>
    </source>
</reference>
<protein>
    <recommendedName>
        <fullName evidence="6">Large ribosomal subunit protein uL6</fullName>
    </recommendedName>
</protein>
<dbReference type="Proteomes" id="UP000241436">
    <property type="component" value="Unassembled WGS sequence"/>
</dbReference>
<dbReference type="PIRSF" id="PIRSF002162">
    <property type="entry name" value="Ribosomal_L6"/>
    <property type="match status" value="1"/>
</dbReference>
<organism evidence="11 12">
    <name type="scientific">Candidatus Methylomirabilis limnetica</name>
    <dbReference type="NCBI Taxonomy" id="2033718"/>
    <lineage>
        <taxon>Bacteria</taxon>
        <taxon>Candidatus Methylomirabilota</taxon>
        <taxon>Candidatus Methylomirabilia</taxon>
        <taxon>Candidatus Methylomirabilales</taxon>
        <taxon>Candidatus Methylomirabilaceae</taxon>
        <taxon>Candidatus Methylomirabilis</taxon>
    </lineage>
</organism>
<dbReference type="EMBL" id="NVQC01000022">
    <property type="protein sequence ID" value="PTL35698.1"/>
    <property type="molecule type" value="Genomic_DNA"/>
</dbReference>
<dbReference type="GO" id="GO:0022625">
    <property type="term" value="C:cytosolic large ribosomal subunit"/>
    <property type="evidence" value="ECO:0007669"/>
    <property type="project" value="UniProtKB-UniRule"/>
</dbReference>